<dbReference type="InterPro" id="IPR020941">
    <property type="entry name" value="SUFU-like_domain"/>
</dbReference>
<keyword evidence="3" id="KW-1185">Reference proteome</keyword>
<protein>
    <recommendedName>
        <fullName evidence="1">Suppressor of fused-like domain-containing protein</fullName>
    </recommendedName>
</protein>
<reference evidence="3" key="1">
    <citation type="submission" date="2017-05" db="EMBL/GenBank/DDBJ databases">
        <title>Streptomyces olivochromogenes NBRC 3561 whole genome shotgun sequence.</title>
        <authorList>
            <person name="Dohra H."/>
            <person name="Kodani S."/>
        </authorList>
    </citation>
    <scope>NUCLEOTIDE SEQUENCE [LARGE SCALE GENOMIC DNA]</scope>
    <source>
        <strain evidence="3">NBRC 3561</strain>
    </source>
</reference>
<gene>
    <name evidence="2" type="ORF">SO3561_07450</name>
</gene>
<feature type="domain" description="Suppressor of fused-like" evidence="1">
    <location>
        <begin position="43"/>
        <end position="186"/>
    </location>
</feature>
<comment type="caution">
    <text evidence="2">The sequence shown here is derived from an EMBL/GenBank/DDBJ whole genome shotgun (WGS) entry which is preliminary data.</text>
</comment>
<organism evidence="2 3">
    <name type="scientific">Streptomyces olivochromogenes</name>
    <dbReference type="NCBI Taxonomy" id="1963"/>
    <lineage>
        <taxon>Bacteria</taxon>
        <taxon>Bacillati</taxon>
        <taxon>Actinomycetota</taxon>
        <taxon>Actinomycetes</taxon>
        <taxon>Kitasatosporales</taxon>
        <taxon>Streptomycetaceae</taxon>
        <taxon>Streptomyces</taxon>
    </lineage>
</organism>
<evidence type="ECO:0000313" key="2">
    <source>
        <dbReference type="EMBL" id="GAX55887.1"/>
    </source>
</evidence>
<dbReference type="EMBL" id="BDQI01000022">
    <property type="protein sequence ID" value="GAX55887.1"/>
    <property type="molecule type" value="Genomic_DNA"/>
</dbReference>
<sequence length="193" mass="20643">MTPLNDPDRLARLAERLSAMVGTEPDIQEVPPREPGDGEVFALVFADVPEPGFVTGVTYGLSPWQRANGQPPARELCITMRSGDQAWARVPALAVAALRGFCPFSPGMVIGYMKPYVAGSGLSSLVLAGPAPALALPEAIDLADSDAPPEDLVRIVGAYPIHVSEREAIRFRGPATVWDSRWDPYDPARPAVV</sequence>
<accession>A0A250VNW0</accession>
<dbReference type="Pfam" id="PF05076">
    <property type="entry name" value="SUFU"/>
    <property type="match status" value="1"/>
</dbReference>
<name>A0A250VNW0_STROL</name>
<dbReference type="Proteomes" id="UP000217446">
    <property type="component" value="Unassembled WGS sequence"/>
</dbReference>
<evidence type="ECO:0000313" key="3">
    <source>
        <dbReference type="Proteomes" id="UP000217446"/>
    </source>
</evidence>
<evidence type="ECO:0000259" key="1">
    <source>
        <dbReference type="Pfam" id="PF05076"/>
    </source>
</evidence>
<proteinExistence type="predicted"/>
<dbReference type="AlphaFoldDB" id="A0A250VNW0"/>
<dbReference type="RefSeq" id="WP_079065642.1">
    <property type="nucleotide sequence ID" value="NZ_BDQI01000022.1"/>
</dbReference>